<keyword evidence="6" id="KW-0030">Aminoacyl-tRNA synthetase</keyword>
<dbReference type="Pfam" id="PF13393">
    <property type="entry name" value="tRNA-synt_His"/>
    <property type="match status" value="1"/>
</dbReference>
<evidence type="ECO:0000256" key="2">
    <source>
        <dbReference type="ARBA" id="ARBA00012815"/>
    </source>
</evidence>
<evidence type="ECO:0000313" key="7">
    <source>
        <dbReference type="Proteomes" id="UP000193922"/>
    </source>
</evidence>
<dbReference type="InterPro" id="IPR015807">
    <property type="entry name" value="His-tRNA-ligase"/>
</dbReference>
<dbReference type="Gene3D" id="3.40.50.800">
    <property type="entry name" value="Anticodon-binding domain"/>
    <property type="match status" value="1"/>
</dbReference>
<dbReference type="Proteomes" id="UP000193922">
    <property type="component" value="Unassembled WGS sequence"/>
</dbReference>
<evidence type="ECO:0000259" key="5">
    <source>
        <dbReference type="PROSITE" id="PS50862"/>
    </source>
</evidence>
<dbReference type="Gene3D" id="3.30.930.10">
    <property type="entry name" value="Bira Bifunctional Protein, Domain 2"/>
    <property type="match status" value="1"/>
</dbReference>
<dbReference type="GeneID" id="63804153"/>
<feature type="binding site" evidence="4">
    <location>
        <position position="283"/>
    </location>
    <ligand>
        <name>L-histidine</name>
        <dbReference type="ChEBI" id="CHEBI:57595"/>
    </ligand>
</feature>
<dbReference type="OrthoDB" id="1906957at2759"/>
<organism evidence="6 7">
    <name type="scientific">Linderina pennispora</name>
    <dbReference type="NCBI Taxonomy" id="61395"/>
    <lineage>
        <taxon>Eukaryota</taxon>
        <taxon>Fungi</taxon>
        <taxon>Fungi incertae sedis</taxon>
        <taxon>Zoopagomycota</taxon>
        <taxon>Kickxellomycotina</taxon>
        <taxon>Kickxellomycetes</taxon>
        <taxon>Kickxellales</taxon>
        <taxon>Kickxellaceae</taxon>
        <taxon>Linderina</taxon>
    </lineage>
</organism>
<dbReference type="GO" id="GO:0006427">
    <property type="term" value="P:histidyl-tRNA aminoacylation"/>
    <property type="evidence" value="ECO:0007669"/>
    <property type="project" value="InterPro"/>
</dbReference>
<evidence type="ECO:0000256" key="3">
    <source>
        <dbReference type="ARBA" id="ARBA00047639"/>
    </source>
</evidence>
<feature type="binding site" evidence="4">
    <location>
        <position position="137"/>
    </location>
    <ligand>
        <name>L-histidine</name>
        <dbReference type="ChEBI" id="CHEBI:57595"/>
    </ligand>
</feature>
<name>A0A1Y1WA39_9FUNG</name>
<keyword evidence="6" id="KW-0436">Ligase</keyword>
<reference evidence="6 7" key="1">
    <citation type="submission" date="2016-07" db="EMBL/GenBank/DDBJ databases">
        <title>Pervasive Adenine N6-methylation of Active Genes in Fungi.</title>
        <authorList>
            <consortium name="DOE Joint Genome Institute"/>
            <person name="Mondo S.J."/>
            <person name="Dannebaum R.O."/>
            <person name="Kuo R.C."/>
            <person name="Labutti K."/>
            <person name="Haridas S."/>
            <person name="Kuo A."/>
            <person name="Salamov A."/>
            <person name="Ahrendt S.R."/>
            <person name="Lipzen A."/>
            <person name="Sullivan W."/>
            <person name="Andreopoulos W.B."/>
            <person name="Clum A."/>
            <person name="Lindquist E."/>
            <person name="Daum C."/>
            <person name="Ramamoorthy G.K."/>
            <person name="Gryganskyi A."/>
            <person name="Culley D."/>
            <person name="Magnuson J.K."/>
            <person name="James T.Y."/>
            <person name="O'Malley M.A."/>
            <person name="Stajich J.E."/>
            <person name="Spatafora J.W."/>
            <person name="Visel A."/>
            <person name="Grigoriev I.V."/>
        </authorList>
    </citation>
    <scope>NUCLEOTIDE SEQUENCE [LARGE SCALE GENOMIC DNA]</scope>
    <source>
        <strain evidence="6 7">ATCC 12442</strain>
    </source>
</reference>
<feature type="binding site" evidence="4">
    <location>
        <position position="155"/>
    </location>
    <ligand>
        <name>L-histidine</name>
        <dbReference type="ChEBI" id="CHEBI:57595"/>
    </ligand>
</feature>
<dbReference type="InterPro" id="IPR036621">
    <property type="entry name" value="Anticodon-bd_dom_sf"/>
</dbReference>
<dbReference type="SUPFAM" id="SSF52954">
    <property type="entry name" value="Class II aaRS ABD-related"/>
    <property type="match status" value="1"/>
</dbReference>
<dbReference type="STRING" id="61395.A0A1Y1WA39"/>
<dbReference type="PIRSF" id="PIRSF001549">
    <property type="entry name" value="His-tRNA_synth"/>
    <property type="match status" value="1"/>
</dbReference>
<evidence type="ECO:0000256" key="4">
    <source>
        <dbReference type="PIRSR" id="PIRSR001549-1"/>
    </source>
</evidence>
<feature type="domain" description="Aminoacyl-transfer RNA synthetases class-II family profile" evidence="5">
    <location>
        <begin position="33"/>
        <end position="351"/>
    </location>
</feature>
<dbReference type="InterPro" id="IPR004516">
    <property type="entry name" value="HisRS/HisZ"/>
</dbReference>
<dbReference type="PANTHER" id="PTHR43707:SF1">
    <property type="entry name" value="HISTIDINE--TRNA LIGASE, MITOCHONDRIAL-RELATED"/>
    <property type="match status" value="1"/>
</dbReference>
<evidence type="ECO:0000313" key="6">
    <source>
        <dbReference type="EMBL" id="ORX70245.1"/>
    </source>
</evidence>
<dbReference type="InterPro" id="IPR006195">
    <property type="entry name" value="aa-tRNA-synth_II"/>
</dbReference>
<dbReference type="GO" id="GO:0005737">
    <property type="term" value="C:cytoplasm"/>
    <property type="evidence" value="ECO:0007669"/>
    <property type="project" value="InterPro"/>
</dbReference>
<accession>A0A1Y1WA39</accession>
<dbReference type="InterPro" id="IPR045864">
    <property type="entry name" value="aa-tRNA-synth_II/BPL/LPL"/>
</dbReference>
<gene>
    <name evidence="6" type="ORF">DL89DRAFT_267467</name>
</gene>
<dbReference type="InterPro" id="IPR041715">
    <property type="entry name" value="HisRS-like_core"/>
</dbReference>
<dbReference type="SUPFAM" id="SSF55681">
    <property type="entry name" value="Class II aaRS and biotin synthetases"/>
    <property type="match status" value="1"/>
</dbReference>
<dbReference type="HAMAP" id="MF_00127">
    <property type="entry name" value="His_tRNA_synth"/>
    <property type="match status" value="1"/>
</dbReference>
<feature type="binding site" evidence="4">
    <location>
        <begin position="107"/>
        <end position="109"/>
    </location>
    <ligand>
        <name>L-histidine</name>
        <dbReference type="ChEBI" id="CHEBI:57595"/>
    </ligand>
</feature>
<dbReference type="NCBIfam" id="TIGR00442">
    <property type="entry name" value="hisS"/>
    <property type="match status" value="1"/>
</dbReference>
<dbReference type="EC" id="6.1.1.21" evidence="2"/>
<dbReference type="CDD" id="cd00773">
    <property type="entry name" value="HisRS-like_core"/>
    <property type="match status" value="1"/>
</dbReference>
<dbReference type="RefSeq" id="XP_040743883.1">
    <property type="nucleotide sequence ID" value="XM_040887505.1"/>
</dbReference>
<dbReference type="AlphaFoldDB" id="A0A1Y1WA39"/>
<evidence type="ECO:0000256" key="1">
    <source>
        <dbReference type="ARBA" id="ARBA00008226"/>
    </source>
</evidence>
<keyword evidence="7" id="KW-1185">Reference proteome</keyword>
<feature type="binding site" evidence="4">
    <location>
        <begin position="287"/>
        <end position="288"/>
    </location>
    <ligand>
        <name>L-histidine</name>
        <dbReference type="ChEBI" id="CHEBI:57595"/>
    </ligand>
</feature>
<dbReference type="EMBL" id="MCFD01000006">
    <property type="protein sequence ID" value="ORX70245.1"/>
    <property type="molecule type" value="Genomic_DNA"/>
</dbReference>
<comment type="similarity">
    <text evidence="1">Belongs to the class-II aminoacyl-tRNA synthetase family.</text>
</comment>
<comment type="caution">
    <text evidence="6">The sequence shown here is derived from an EMBL/GenBank/DDBJ whole genome shotgun (WGS) entry which is preliminary data.</text>
</comment>
<sequence length="473" mass="52771">MQSIRAWKAAGVSHVASSMRYYSMRRDAVRPVRGMVDRLGLAYRKYEQITDAGRKAVESFGFQPITTPILEYSSIFERSLGQDSDVVGKELYKFQDSSSDWMTMRPEGTAAVVRAVIHNALTASLPQKLYYSGPMFRHERPQKGRLRQFEQFGVEVIGISHPASDVECIESAWNFLNSLPLAGDLELQINTIGDAESRMAYRQGLTAYLSDFKEDLSEDSRRRLTTNPLRILDSKDENDKKILLRAPKLATYMSDNSRDHFNYVCRGLEALGIPYKVNDKLVRGLDYYQHTVWEVVCNSQGLGKSQATILAGGRYDGLVETMGGPKLPGIGWAAGIDRLALLVADQKVQLPPAPIPVLIIRNGTQTEGSELNKHTIDQSLYNYAMKVAQVIRQKHKSFVYHPIINPQKKVVSSIASHPPVSKQLAHVLGADLIPQKVVLVGGDEMESSSVVLRDTETKKQTKMSLDEVLTALS</sequence>
<proteinExistence type="inferred from homology"/>
<dbReference type="GO" id="GO:0005524">
    <property type="term" value="F:ATP binding"/>
    <property type="evidence" value="ECO:0007669"/>
    <property type="project" value="InterPro"/>
</dbReference>
<comment type="catalytic activity">
    <reaction evidence="3">
        <text>tRNA(His) + L-histidine + ATP = L-histidyl-tRNA(His) + AMP + diphosphate + H(+)</text>
        <dbReference type="Rhea" id="RHEA:17313"/>
        <dbReference type="Rhea" id="RHEA-COMP:9665"/>
        <dbReference type="Rhea" id="RHEA-COMP:9689"/>
        <dbReference type="ChEBI" id="CHEBI:15378"/>
        <dbReference type="ChEBI" id="CHEBI:30616"/>
        <dbReference type="ChEBI" id="CHEBI:33019"/>
        <dbReference type="ChEBI" id="CHEBI:57595"/>
        <dbReference type="ChEBI" id="CHEBI:78442"/>
        <dbReference type="ChEBI" id="CHEBI:78527"/>
        <dbReference type="ChEBI" id="CHEBI:456215"/>
        <dbReference type="EC" id="6.1.1.21"/>
    </reaction>
</comment>
<feature type="binding site" evidence="4">
    <location>
        <position position="151"/>
    </location>
    <ligand>
        <name>L-histidine</name>
        <dbReference type="ChEBI" id="CHEBI:57595"/>
    </ligand>
</feature>
<dbReference type="PANTHER" id="PTHR43707">
    <property type="entry name" value="HISTIDYL-TRNA SYNTHETASE"/>
    <property type="match status" value="1"/>
</dbReference>
<dbReference type="GO" id="GO:0004821">
    <property type="term" value="F:histidine-tRNA ligase activity"/>
    <property type="evidence" value="ECO:0007669"/>
    <property type="project" value="UniProtKB-EC"/>
</dbReference>
<protein>
    <recommendedName>
        <fullName evidence="2">histidine--tRNA ligase</fullName>
        <ecNumber evidence="2">6.1.1.21</ecNumber>
    </recommendedName>
</protein>
<dbReference type="PROSITE" id="PS50862">
    <property type="entry name" value="AA_TRNA_LIGASE_II"/>
    <property type="match status" value="1"/>
</dbReference>